<dbReference type="PANTHER" id="PTHR33941">
    <property type="entry name" value="PROPANEDIOL UTILIZATION PROTEIN PDUA"/>
    <property type="match status" value="1"/>
</dbReference>
<evidence type="ECO:0000256" key="2">
    <source>
        <dbReference type="ARBA" id="ARBA00024446"/>
    </source>
</evidence>
<dbReference type="Pfam" id="PF00936">
    <property type="entry name" value="BMC"/>
    <property type="match status" value="1"/>
</dbReference>
<comment type="caution">
    <text evidence="5">The sequence shown here is derived from an EMBL/GenBank/DDBJ whole genome shotgun (WGS) entry which is preliminary data.</text>
</comment>
<evidence type="ECO:0000256" key="1">
    <source>
        <dbReference type="ARBA" id="ARBA00024322"/>
    </source>
</evidence>
<dbReference type="SUPFAM" id="SSF143414">
    <property type="entry name" value="CcmK-like"/>
    <property type="match status" value="1"/>
</dbReference>
<keyword evidence="6" id="KW-1185">Reference proteome</keyword>
<comment type="subcellular location">
    <subcellularLocation>
        <location evidence="1">Bacterial microcompartment</location>
    </subcellularLocation>
</comment>
<evidence type="ECO:0000259" key="4">
    <source>
        <dbReference type="PROSITE" id="PS51930"/>
    </source>
</evidence>
<dbReference type="SMART" id="SM00877">
    <property type="entry name" value="BMC"/>
    <property type="match status" value="1"/>
</dbReference>
<feature type="domain" description="BMC" evidence="4">
    <location>
        <begin position="3"/>
        <end position="89"/>
    </location>
</feature>
<dbReference type="EMBL" id="JBGEWD010000011">
    <property type="protein sequence ID" value="MEY8000885.1"/>
    <property type="molecule type" value="Genomic_DNA"/>
</dbReference>
<evidence type="ECO:0000313" key="6">
    <source>
        <dbReference type="Proteomes" id="UP001564657"/>
    </source>
</evidence>
<comment type="similarity">
    <text evidence="3">Belongs to the bacterial microcompartments protein family.</text>
</comment>
<dbReference type="CDD" id="cd07045">
    <property type="entry name" value="BMC_CcmK_like"/>
    <property type="match status" value="1"/>
</dbReference>
<proteinExistence type="inferred from homology"/>
<keyword evidence="2" id="KW-1283">Bacterial microcompartment</keyword>
<protein>
    <submittedName>
        <fullName evidence="5">BMC domain-containing protein</fullName>
    </submittedName>
</protein>
<name>A0ABV4BTN4_9CLOT</name>
<dbReference type="InterPro" id="IPR050575">
    <property type="entry name" value="BMC_shell"/>
</dbReference>
<dbReference type="Proteomes" id="UP001564657">
    <property type="component" value="Unassembled WGS sequence"/>
</dbReference>
<sequence length="253" mass="27254">MQALGLIETKGLVAAIESADAMLKAADVNILEKMYVGGGLVSIAVTGDVAAVKAAVEAGAAAVGMLNSTLLISQHVIPRPHEYLEDTIISSKLLKDMDIPTAASAEIESAAEIIKEETAEAPAKVIEEEAVKVPSEVVKEETAEAPVEVIKEQAFQAEDAAVESFENDEVVLSGDTTPSLEMDLSKLHNRKDVDKILSECGLENTIKLLSKLKVIELRNLARKYRNFGIKGRSISKAGKQLLITEFKKFYGYN</sequence>
<dbReference type="InterPro" id="IPR044872">
    <property type="entry name" value="CcmK/CsoS1_BMC"/>
</dbReference>
<evidence type="ECO:0000313" key="5">
    <source>
        <dbReference type="EMBL" id="MEY8000885.1"/>
    </source>
</evidence>
<organism evidence="5 6">
    <name type="scientific">Clostridium moutaii</name>
    <dbReference type="NCBI Taxonomy" id="3240932"/>
    <lineage>
        <taxon>Bacteria</taxon>
        <taxon>Bacillati</taxon>
        <taxon>Bacillota</taxon>
        <taxon>Clostridia</taxon>
        <taxon>Eubacteriales</taxon>
        <taxon>Clostridiaceae</taxon>
        <taxon>Clostridium</taxon>
    </lineage>
</organism>
<evidence type="ECO:0000256" key="3">
    <source>
        <dbReference type="PROSITE-ProRule" id="PRU01278"/>
    </source>
</evidence>
<accession>A0ABV4BTN4</accession>
<dbReference type="PANTHER" id="PTHR33941:SF11">
    <property type="entry name" value="BACTERIAL MICROCOMPARTMENT SHELL PROTEIN PDUJ"/>
    <property type="match status" value="1"/>
</dbReference>
<dbReference type="RefSeq" id="WP_369704779.1">
    <property type="nucleotide sequence ID" value="NZ_JBGEWD010000011.1"/>
</dbReference>
<dbReference type="PROSITE" id="PS51930">
    <property type="entry name" value="BMC_2"/>
    <property type="match status" value="1"/>
</dbReference>
<gene>
    <name evidence="5" type="ORF">AB8U03_11885</name>
</gene>
<dbReference type="Gene3D" id="3.30.70.1710">
    <property type="match status" value="1"/>
</dbReference>
<dbReference type="InterPro" id="IPR000249">
    <property type="entry name" value="BMC_dom"/>
</dbReference>
<dbReference type="InterPro" id="IPR037233">
    <property type="entry name" value="CcmK-like_sf"/>
</dbReference>
<reference evidence="5 6" key="1">
    <citation type="submission" date="2024-08" db="EMBL/GenBank/DDBJ databases">
        <title>Clostridium lapicellarii sp. nov., and Clostridium renhuaiense sp. nov., two species isolated from the mud in a fermentation cellar used for producing sauce-flavour Chinese liquors.</title>
        <authorList>
            <person name="Yang F."/>
            <person name="Wang H."/>
            <person name="Chen L.Q."/>
            <person name="Zhou N."/>
            <person name="Lu J.J."/>
            <person name="Pu X.X."/>
            <person name="Wan B."/>
            <person name="Wang L."/>
            <person name="Liu S.J."/>
        </authorList>
    </citation>
    <scope>NUCLEOTIDE SEQUENCE [LARGE SCALE GENOMIC DNA]</scope>
    <source>
        <strain evidence="5 6">MT-5</strain>
    </source>
</reference>